<accession>A0AAP0JD94</accession>
<evidence type="ECO:0000313" key="2">
    <source>
        <dbReference type="Proteomes" id="UP001417504"/>
    </source>
</evidence>
<proteinExistence type="predicted"/>
<comment type="caution">
    <text evidence="1">The sequence shown here is derived from an EMBL/GenBank/DDBJ whole genome shotgun (WGS) entry which is preliminary data.</text>
</comment>
<reference evidence="1 2" key="1">
    <citation type="submission" date="2024-01" db="EMBL/GenBank/DDBJ databases">
        <title>Genome assemblies of Stephania.</title>
        <authorList>
            <person name="Yang L."/>
        </authorList>
    </citation>
    <scope>NUCLEOTIDE SEQUENCE [LARGE SCALE GENOMIC DNA]</scope>
    <source>
        <strain evidence="1">QJT</strain>
        <tissue evidence="1">Leaf</tissue>
    </source>
</reference>
<gene>
    <name evidence="1" type="ORF">Sjap_011922</name>
</gene>
<dbReference type="AlphaFoldDB" id="A0AAP0JD94"/>
<dbReference type="Proteomes" id="UP001417504">
    <property type="component" value="Unassembled WGS sequence"/>
</dbReference>
<keyword evidence="2" id="KW-1185">Reference proteome</keyword>
<name>A0AAP0JD94_9MAGN</name>
<evidence type="ECO:0000313" key="1">
    <source>
        <dbReference type="EMBL" id="KAK9131435.1"/>
    </source>
</evidence>
<organism evidence="1 2">
    <name type="scientific">Stephania japonica</name>
    <dbReference type="NCBI Taxonomy" id="461633"/>
    <lineage>
        <taxon>Eukaryota</taxon>
        <taxon>Viridiplantae</taxon>
        <taxon>Streptophyta</taxon>
        <taxon>Embryophyta</taxon>
        <taxon>Tracheophyta</taxon>
        <taxon>Spermatophyta</taxon>
        <taxon>Magnoliopsida</taxon>
        <taxon>Ranunculales</taxon>
        <taxon>Menispermaceae</taxon>
        <taxon>Menispermoideae</taxon>
        <taxon>Cissampelideae</taxon>
        <taxon>Stephania</taxon>
    </lineage>
</organism>
<dbReference type="EMBL" id="JBBNAE010000004">
    <property type="protein sequence ID" value="KAK9131435.1"/>
    <property type="molecule type" value="Genomic_DNA"/>
</dbReference>
<sequence length="120" mass="13078">MEPSHLLQGPFGELWMHDETKSPGPLEEPWKYCGIKHAKSLFGYGSSIRLRLEIEGPIAEVGKGGAGGLGEEVDAVGMGSLRPSCHWRAKRARVRGRVVMRMSCDANACWEAVIGGLMEV</sequence>
<protein>
    <submittedName>
        <fullName evidence="1">Uncharacterized protein</fullName>
    </submittedName>
</protein>